<feature type="compositionally biased region" description="Basic and acidic residues" evidence="1">
    <location>
        <begin position="12"/>
        <end position="28"/>
    </location>
</feature>
<evidence type="ECO:0000313" key="3">
    <source>
        <dbReference type="Proteomes" id="UP000800094"/>
    </source>
</evidence>
<sequence>MFAADLSWTEPDTEKVGQRRERIAKERSSPSAAPSIKSSRSSKTSVTSVADDKELWWTSSLRKAKSIKPNKKGRPGTSRSTGTEHSRKASSSIPRTLEIELPHELRDPTLQPAWTYSSTLSPTLPSGAPLDPPEYEVPELEGDLSSRGTNSTGSRSSHERQWSVKSPGKVKVIDEVHEVQQLSPRSFIARTTRMSSEAAEPEDIVPVSAPSEKRKKRAYSVKIEGGLDFEALKLQDQPDDVTALPSIDKQPSYASGLPDSNIVAWRPPPEWNIVLPGGLRHDKRLPPTPGDEEKEVAVARDSPIELTRFQRFIRRMESAGPKIILDRMKEEWHDPVDAEADEELILEKQLWVLTAFQLQNLGQSRTAPRPQCNTGKILELYGNLGKSFPGIVPFPWPDFSFSHIRASTLPSLVPSAKLPQVLRECYRLLAPGGLLEIRIMDAAPVRKSAGPKMRAWIEDRVSLNLERRFRCSKPCMLVPGWLAEAGFELPAASEKRQAMMRLPCAFDTNSSDVDAELSMQVGRALWKDIWGQFVDDDPDEPRWWWEDAEVAQECLERRTVFECGAIFAYKP</sequence>
<evidence type="ECO:0000256" key="1">
    <source>
        <dbReference type="SAM" id="MobiDB-lite"/>
    </source>
</evidence>
<dbReference type="GeneID" id="54578701"/>
<feature type="compositionally biased region" description="Low complexity" evidence="1">
    <location>
        <begin position="145"/>
        <end position="155"/>
    </location>
</feature>
<evidence type="ECO:0008006" key="4">
    <source>
        <dbReference type="Google" id="ProtNLM"/>
    </source>
</evidence>
<dbReference type="InterPro" id="IPR029063">
    <property type="entry name" value="SAM-dependent_MTases_sf"/>
</dbReference>
<feature type="compositionally biased region" description="Low complexity" evidence="1">
    <location>
        <begin position="117"/>
        <end position="126"/>
    </location>
</feature>
<reference evidence="2" key="1">
    <citation type="journal article" date="2020" name="Stud. Mycol.">
        <title>101 Dothideomycetes genomes: a test case for predicting lifestyles and emergence of pathogens.</title>
        <authorList>
            <person name="Haridas S."/>
            <person name="Albert R."/>
            <person name="Binder M."/>
            <person name="Bloem J."/>
            <person name="Labutti K."/>
            <person name="Salamov A."/>
            <person name="Andreopoulos B."/>
            <person name="Baker S."/>
            <person name="Barry K."/>
            <person name="Bills G."/>
            <person name="Bluhm B."/>
            <person name="Cannon C."/>
            <person name="Castanera R."/>
            <person name="Culley D."/>
            <person name="Daum C."/>
            <person name="Ezra D."/>
            <person name="Gonzalez J."/>
            <person name="Henrissat B."/>
            <person name="Kuo A."/>
            <person name="Liang C."/>
            <person name="Lipzen A."/>
            <person name="Lutzoni F."/>
            <person name="Magnuson J."/>
            <person name="Mondo S."/>
            <person name="Nolan M."/>
            <person name="Ohm R."/>
            <person name="Pangilinan J."/>
            <person name="Park H.-J."/>
            <person name="Ramirez L."/>
            <person name="Alfaro M."/>
            <person name="Sun H."/>
            <person name="Tritt A."/>
            <person name="Yoshinaga Y."/>
            <person name="Zwiers L.-H."/>
            <person name="Turgeon B."/>
            <person name="Goodwin S."/>
            <person name="Spatafora J."/>
            <person name="Crous P."/>
            <person name="Grigoriev I."/>
        </authorList>
    </citation>
    <scope>NUCLEOTIDE SEQUENCE</scope>
    <source>
        <strain evidence="2">CBS 122368</strain>
    </source>
</reference>
<accession>A0A6A6IZN0</accession>
<feature type="region of interest" description="Disordered" evidence="1">
    <location>
        <begin position="1"/>
        <end position="166"/>
    </location>
</feature>
<organism evidence="2 3">
    <name type="scientific">Trematosphaeria pertusa</name>
    <dbReference type="NCBI Taxonomy" id="390896"/>
    <lineage>
        <taxon>Eukaryota</taxon>
        <taxon>Fungi</taxon>
        <taxon>Dikarya</taxon>
        <taxon>Ascomycota</taxon>
        <taxon>Pezizomycotina</taxon>
        <taxon>Dothideomycetes</taxon>
        <taxon>Pleosporomycetidae</taxon>
        <taxon>Pleosporales</taxon>
        <taxon>Massarineae</taxon>
        <taxon>Trematosphaeriaceae</taxon>
        <taxon>Trematosphaeria</taxon>
    </lineage>
</organism>
<evidence type="ECO:0000313" key="2">
    <source>
        <dbReference type="EMBL" id="KAF2255517.1"/>
    </source>
</evidence>
<protein>
    <recommendedName>
        <fullName evidence="4">Methyltransferase type 11 domain-containing protein</fullName>
    </recommendedName>
</protein>
<feature type="compositionally biased region" description="Basic residues" evidence="1">
    <location>
        <begin position="62"/>
        <end position="74"/>
    </location>
</feature>
<dbReference type="Gene3D" id="3.40.50.150">
    <property type="entry name" value="Vaccinia Virus protein VP39"/>
    <property type="match status" value="1"/>
</dbReference>
<keyword evidence="3" id="KW-1185">Reference proteome</keyword>
<gene>
    <name evidence="2" type="ORF">BU26DRAFT_471096</name>
</gene>
<feature type="compositionally biased region" description="Basic and acidic residues" evidence="1">
    <location>
        <begin position="97"/>
        <end position="107"/>
    </location>
</feature>
<dbReference type="OrthoDB" id="3902588at2759"/>
<dbReference type="AlphaFoldDB" id="A0A6A6IZN0"/>
<dbReference type="EMBL" id="ML987189">
    <property type="protein sequence ID" value="KAF2255517.1"/>
    <property type="molecule type" value="Genomic_DNA"/>
</dbReference>
<proteinExistence type="predicted"/>
<name>A0A6A6IZN0_9PLEO</name>
<dbReference type="RefSeq" id="XP_033690521.1">
    <property type="nucleotide sequence ID" value="XM_033825371.1"/>
</dbReference>
<feature type="compositionally biased region" description="Low complexity" evidence="1">
    <location>
        <begin position="29"/>
        <end position="49"/>
    </location>
</feature>
<feature type="compositionally biased region" description="Acidic residues" evidence="1">
    <location>
        <begin position="133"/>
        <end position="142"/>
    </location>
</feature>
<dbReference type="SUPFAM" id="SSF53335">
    <property type="entry name" value="S-adenosyl-L-methionine-dependent methyltransferases"/>
    <property type="match status" value="1"/>
</dbReference>
<dbReference type="Proteomes" id="UP000800094">
    <property type="component" value="Unassembled WGS sequence"/>
</dbReference>